<evidence type="ECO:0000313" key="4">
    <source>
        <dbReference type="EMBL" id="EDY17213.1"/>
    </source>
</evidence>
<dbReference type="Proteomes" id="UP000005824">
    <property type="component" value="Unassembled WGS sequence"/>
</dbReference>
<dbReference type="PROSITE" id="PS50893">
    <property type="entry name" value="ABC_TRANSPORTER_2"/>
    <property type="match status" value="1"/>
</dbReference>
<dbReference type="GO" id="GO:0016887">
    <property type="term" value="F:ATP hydrolysis activity"/>
    <property type="evidence" value="ECO:0007669"/>
    <property type="project" value="InterPro"/>
</dbReference>
<dbReference type="SMART" id="SM00382">
    <property type="entry name" value="AAA"/>
    <property type="match status" value="1"/>
</dbReference>
<keyword evidence="5" id="KW-1185">Reference proteome</keyword>
<accession>B4D8J1</accession>
<organism evidence="4 5">
    <name type="scientific">Chthoniobacter flavus Ellin428</name>
    <dbReference type="NCBI Taxonomy" id="497964"/>
    <lineage>
        <taxon>Bacteria</taxon>
        <taxon>Pseudomonadati</taxon>
        <taxon>Verrucomicrobiota</taxon>
        <taxon>Spartobacteria</taxon>
        <taxon>Chthoniobacterales</taxon>
        <taxon>Chthoniobacteraceae</taxon>
        <taxon>Chthoniobacter</taxon>
    </lineage>
</organism>
<reference evidence="4 5" key="1">
    <citation type="journal article" date="2011" name="J. Bacteriol.">
        <title>Genome sequence of Chthoniobacter flavus Ellin428, an aerobic heterotrophic soil bacterium.</title>
        <authorList>
            <person name="Kant R."/>
            <person name="van Passel M.W."/>
            <person name="Palva A."/>
            <person name="Lucas S."/>
            <person name="Lapidus A."/>
            <person name="Glavina Del Rio T."/>
            <person name="Dalin E."/>
            <person name="Tice H."/>
            <person name="Bruce D."/>
            <person name="Goodwin L."/>
            <person name="Pitluck S."/>
            <person name="Larimer F.W."/>
            <person name="Land M.L."/>
            <person name="Hauser L."/>
            <person name="Sangwan P."/>
            <person name="de Vos W.M."/>
            <person name="Janssen P.H."/>
            <person name="Smidt H."/>
        </authorList>
    </citation>
    <scope>NUCLEOTIDE SEQUENCE [LARGE SCALE GENOMIC DNA]</scope>
    <source>
        <strain evidence="4 5">Ellin428</strain>
    </source>
</reference>
<dbReference type="GO" id="GO:0005524">
    <property type="term" value="F:ATP binding"/>
    <property type="evidence" value="ECO:0007669"/>
    <property type="project" value="UniProtKB-KW"/>
</dbReference>
<dbReference type="FunCoup" id="B4D8J1">
    <property type="interactions" value="274"/>
</dbReference>
<evidence type="ECO:0000259" key="3">
    <source>
        <dbReference type="PROSITE" id="PS50893"/>
    </source>
</evidence>
<dbReference type="AlphaFoldDB" id="B4D8J1"/>
<dbReference type="InterPro" id="IPR003593">
    <property type="entry name" value="AAA+_ATPase"/>
</dbReference>
<dbReference type="SUPFAM" id="SSF52540">
    <property type="entry name" value="P-loop containing nucleoside triphosphate hydrolases"/>
    <property type="match status" value="1"/>
</dbReference>
<comment type="caution">
    <text evidence="4">The sequence shown here is derived from an EMBL/GenBank/DDBJ whole genome shotgun (WGS) entry which is preliminary data.</text>
</comment>
<keyword evidence="1" id="KW-0547">Nucleotide-binding</keyword>
<dbReference type="InterPro" id="IPR003439">
    <property type="entry name" value="ABC_transporter-like_ATP-bd"/>
</dbReference>
<dbReference type="EMBL" id="ABVL01000022">
    <property type="protein sequence ID" value="EDY17213.1"/>
    <property type="molecule type" value="Genomic_DNA"/>
</dbReference>
<evidence type="ECO:0000313" key="5">
    <source>
        <dbReference type="Proteomes" id="UP000005824"/>
    </source>
</evidence>
<dbReference type="InterPro" id="IPR017871">
    <property type="entry name" value="ABC_transporter-like_CS"/>
</dbReference>
<dbReference type="PROSITE" id="PS00211">
    <property type="entry name" value="ABC_TRANSPORTER_1"/>
    <property type="match status" value="1"/>
</dbReference>
<dbReference type="PANTHER" id="PTHR43038:SF3">
    <property type="entry name" value="ABC TRANSPORTER G FAMILY MEMBER 20 ISOFORM X1"/>
    <property type="match status" value="1"/>
</dbReference>
<sequence length="316" mass="35175">MPESVIVLENLAKSFGHTHAVDGVTMTIPAGEIFGFLGANGAGKTTTMRMLCGLTKPTAGHGSVLGHDIWKGRHAIRPKFGYVAQKFSLYPDLTVLENLRFFGSAYQVSGQRLNDRIETLLDQLDLRSKSKELAGSLSGGMKQMLALSCALVHEPALLFLDEPTSGLDPVHRQQIWDLLYDLSSKGTTIFVTTHYMDEAERCTEVGFLHRGRLLAKESPLRLKQRFKGQLLEMQIEPAMEGLVRLRNVPGILGVALRSGRVRIYSAESERLVAEWQKQWPFEGLTWLGHSWAVPDMEDVFKAYSQGYSEILETSAP</sequence>
<dbReference type="PANTHER" id="PTHR43038">
    <property type="entry name" value="ATP-BINDING CASSETTE, SUB-FAMILY H, MEMBER 1"/>
    <property type="match status" value="1"/>
</dbReference>
<dbReference type="RefSeq" id="WP_006982552.1">
    <property type="nucleotide sequence ID" value="NZ_ABVL01000022.1"/>
</dbReference>
<keyword evidence="2" id="KW-0067">ATP-binding</keyword>
<evidence type="ECO:0000256" key="1">
    <source>
        <dbReference type="ARBA" id="ARBA00022741"/>
    </source>
</evidence>
<dbReference type="eggNOG" id="COG1131">
    <property type="taxonomic scope" value="Bacteria"/>
</dbReference>
<name>B4D8J1_9BACT</name>
<dbReference type="CDD" id="cd03230">
    <property type="entry name" value="ABC_DR_subfamily_A"/>
    <property type="match status" value="1"/>
</dbReference>
<feature type="domain" description="ABC transporter" evidence="3">
    <location>
        <begin position="6"/>
        <end position="235"/>
    </location>
</feature>
<dbReference type="InParanoid" id="B4D8J1"/>
<dbReference type="InterPro" id="IPR027417">
    <property type="entry name" value="P-loop_NTPase"/>
</dbReference>
<proteinExistence type="predicted"/>
<dbReference type="Pfam" id="PF00005">
    <property type="entry name" value="ABC_tran"/>
    <property type="match status" value="1"/>
</dbReference>
<protein>
    <submittedName>
        <fullName evidence="4">ABC transporter-related protein</fullName>
    </submittedName>
</protein>
<evidence type="ECO:0000256" key="2">
    <source>
        <dbReference type="ARBA" id="ARBA00022840"/>
    </source>
</evidence>
<gene>
    <name evidence="4" type="ORF">CfE428DRAFT_5231</name>
</gene>
<dbReference type="STRING" id="497964.CfE428DRAFT_5231"/>
<dbReference type="Gene3D" id="3.40.50.300">
    <property type="entry name" value="P-loop containing nucleotide triphosphate hydrolases"/>
    <property type="match status" value="1"/>
</dbReference>